<keyword evidence="4" id="KW-1185">Reference proteome</keyword>
<dbReference type="EMBL" id="BRYA01000300">
    <property type="protein sequence ID" value="GMI46483.1"/>
    <property type="molecule type" value="Genomic_DNA"/>
</dbReference>
<evidence type="ECO:0000313" key="3">
    <source>
        <dbReference type="EMBL" id="GMI46483.1"/>
    </source>
</evidence>
<name>A0A9W7LDZ1_9STRA</name>
<dbReference type="Proteomes" id="UP001165065">
    <property type="component" value="Unassembled WGS sequence"/>
</dbReference>
<reference evidence="4" key="1">
    <citation type="journal article" date="2023" name="Commun. Biol.">
        <title>Genome analysis of Parmales, the sister group of diatoms, reveals the evolutionary specialization of diatoms from phago-mixotrophs to photoautotrophs.</title>
        <authorList>
            <person name="Ban H."/>
            <person name="Sato S."/>
            <person name="Yoshikawa S."/>
            <person name="Yamada K."/>
            <person name="Nakamura Y."/>
            <person name="Ichinomiya M."/>
            <person name="Sato N."/>
            <person name="Blanc-Mathieu R."/>
            <person name="Endo H."/>
            <person name="Kuwata A."/>
            <person name="Ogata H."/>
        </authorList>
    </citation>
    <scope>NUCLEOTIDE SEQUENCE [LARGE SCALE GENOMIC DNA]</scope>
</reference>
<comment type="caution">
    <text evidence="3">The sequence shown here is derived from an EMBL/GenBank/DDBJ whole genome shotgun (WGS) entry which is preliminary data.</text>
</comment>
<protein>
    <submittedName>
        <fullName evidence="3">Uncharacterized protein</fullName>
    </submittedName>
</protein>
<feature type="region of interest" description="Disordered" evidence="2">
    <location>
        <begin position="530"/>
        <end position="591"/>
    </location>
</feature>
<feature type="compositionally biased region" description="Basic and acidic residues" evidence="2">
    <location>
        <begin position="580"/>
        <end position="591"/>
    </location>
</feature>
<feature type="region of interest" description="Disordered" evidence="2">
    <location>
        <begin position="505"/>
        <end position="524"/>
    </location>
</feature>
<feature type="compositionally biased region" description="Basic and acidic residues" evidence="2">
    <location>
        <begin position="41"/>
        <end position="54"/>
    </location>
</feature>
<feature type="region of interest" description="Disordered" evidence="2">
    <location>
        <begin position="1"/>
        <end position="84"/>
    </location>
</feature>
<feature type="compositionally biased region" description="Polar residues" evidence="2">
    <location>
        <begin position="254"/>
        <end position="263"/>
    </location>
</feature>
<feature type="compositionally biased region" description="Polar residues" evidence="2">
    <location>
        <begin position="63"/>
        <end position="73"/>
    </location>
</feature>
<dbReference type="OrthoDB" id="203800at2759"/>
<evidence type="ECO:0000256" key="1">
    <source>
        <dbReference type="SAM" id="Coils"/>
    </source>
</evidence>
<evidence type="ECO:0000256" key="2">
    <source>
        <dbReference type="SAM" id="MobiDB-lite"/>
    </source>
</evidence>
<sequence>MSTISDTVHHQPKSNHKGGHSKSPAHPPARSPQAPTSISVELKKQQQHIHDLQQHRKKRASERLSSVKITSPTLAKAPSTERESFATNARASMLNRQYETPESIKRDRDRLLKEKQQWLTHVKGENDILMSLLHDVRLGKSKVQLQMDALTEERNEIKTLKMDSVVHHFERILSELPLGERGTFKRDAEPLENQHRTDGVHSLMCSIARRARAAQERAIQELVAAIRGTEEHFLQGGDITLKVHELKTMAEGINNTAEDACTTSGDDESTKKSESSSSSAADMPNNQGPGQASRNSAKRTSMFGLRKGISFKMNSTANVIAAMTNQQKEMDVVVRELEEEKDKWKQEYVCLRRKMMKMKVINAITKIGRDAASQNGQASQLNFQRSTDFVIPDGTKGWDSLPPKWKSMASRCLKQHIKTRMSEHVRTQWVEEKLYNIIVIETSDHMQEIFGHMLYTTASSLAGRMASESNMQHLCEAVLNSLAMERELYPLLTMYLTYAADSPYVERGEEEEEESNETFEDEVRELEEIEERISQSSASHERHTTDSTPNNLAPPTAAVPVHPPPPRAVPQPAAPAAKALKRESFNPDMKFEIPKGDEYLYEGMGGLD</sequence>
<accession>A0A9W7LDZ1</accession>
<keyword evidence="1" id="KW-0175">Coiled coil</keyword>
<feature type="compositionally biased region" description="Polar residues" evidence="2">
    <location>
        <begin position="284"/>
        <end position="298"/>
    </location>
</feature>
<proteinExistence type="predicted"/>
<evidence type="ECO:0000313" key="4">
    <source>
        <dbReference type="Proteomes" id="UP001165065"/>
    </source>
</evidence>
<gene>
    <name evidence="3" type="ORF">TrCOL_g10340</name>
</gene>
<feature type="compositionally biased region" description="Basic residues" evidence="2">
    <location>
        <begin position="10"/>
        <end position="20"/>
    </location>
</feature>
<feature type="compositionally biased region" description="Pro residues" evidence="2">
    <location>
        <begin position="561"/>
        <end position="573"/>
    </location>
</feature>
<feature type="region of interest" description="Disordered" evidence="2">
    <location>
        <begin position="254"/>
        <end position="298"/>
    </location>
</feature>
<feature type="compositionally biased region" description="Acidic residues" evidence="2">
    <location>
        <begin position="508"/>
        <end position="524"/>
    </location>
</feature>
<organism evidence="3 4">
    <name type="scientific">Triparma columacea</name>
    <dbReference type="NCBI Taxonomy" id="722753"/>
    <lineage>
        <taxon>Eukaryota</taxon>
        <taxon>Sar</taxon>
        <taxon>Stramenopiles</taxon>
        <taxon>Ochrophyta</taxon>
        <taxon>Bolidophyceae</taxon>
        <taxon>Parmales</taxon>
        <taxon>Triparmaceae</taxon>
        <taxon>Triparma</taxon>
    </lineage>
</organism>
<dbReference type="AlphaFoldDB" id="A0A9W7LDZ1"/>
<feature type="coiled-coil region" evidence="1">
    <location>
        <begin position="320"/>
        <end position="354"/>
    </location>
</feature>